<accession>A0A8S0VI38</accession>
<evidence type="ECO:0000313" key="2">
    <source>
        <dbReference type="Proteomes" id="UP000594638"/>
    </source>
</evidence>
<organism evidence="1 2">
    <name type="scientific">Olea europaea subsp. europaea</name>
    <dbReference type="NCBI Taxonomy" id="158383"/>
    <lineage>
        <taxon>Eukaryota</taxon>
        <taxon>Viridiplantae</taxon>
        <taxon>Streptophyta</taxon>
        <taxon>Embryophyta</taxon>
        <taxon>Tracheophyta</taxon>
        <taxon>Spermatophyta</taxon>
        <taxon>Magnoliopsida</taxon>
        <taxon>eudicotyledons</taxon>
        <taxon>Gunneridae</taxon>
        <taxon>Pentapetalae</taxon>
        <taxon>asterids</taxon>
        <taxon>lamiids</taxon>
        <taxon>Lamiales</taxon>
        <taxon>Oleaceae</taxon>
        <taxon>Oleeae</taxon>
        <taxon>Olea</taxon>
    </lineage>
</organism>
<evidence type="ECO:0000313" key="1">
    <source>
        <dbReference type="EMBL" id="CAA3033296.1"/>
    </source>
</evidence>
<proteinExistence type="predicted"/>
<reference evidence="1 2" key="1">
    <citation type="submission" date="2019-12" db="EMBL/GenBank/DDBJ databases">
        <authorList>
            <person name="Alioto T."/>
            <person name="Alioto T."/>
            <person name="Gomez Garrido J."/>
        </authorList>
    </citation>
    <scope>NUCLEOTIDE SEQUENCE [LARGE SCALE GENOMIC DNA]</scope>
</reference>
<dbReference type="AlphaFoldDB" id="A0A8S0VI38"/>
<comment type="caution">
    <text evidence="1">The sequence shown here is derived from an EMBL/GenBank/DDBJ whole genome shotgun (WGS) entry which is preliminary data.</text>
</comment>
<keyword evidence="2" id="KW-1185">Reference proteome</keyword>
<dbReference type="Proteomes" id="UP000594638">
    <property type="component" value="Unassembled WGS sequence"/>
</dbReference>
<sequence>PGQTKRRRPDEMRTFEARPKLAGLGTASDRKMFSSFAWIEIRDSRVAAGSKLALDLVCPQASKLPPRRVPPVSLRAPQLVCRPIDWRVARIASLRAANANAPPDANRAR</sequence>
<feature type="non-terminal residue" evidence="1">
    <location>
        <position position="1"/>
    </location>
</feature>
<dbReference type="Gramene" id="OE9A085596T1">
    <property type="protein sequence ID" value="OE9A085596C1"/>
    <property type="gene ID" value="OE9A085596"/>
</dbReference>
<feature type="non-terminal residue" evidence="1">
    <location>
        <position position="109"/>
    </location>
</feature>
<dbReference type="EMBL" id="CACTIH010010155">
    <property type="protein sequence ID" value="CAA3033296.1"/>
    <property type="molecule type" value="Genomic_DNA"/>
</dbReference>
<protein>
    <submittedName>
        <fullName evidence="1">Uncharacterized protein</fullName>
    </submittedName>
</protein>
<name>A0A8S0VI38_OLEEU</name>
<gene>
    <name evidence="1" type="ORF">OLEA9_A085596</name>
</gene>